<organism evidence="1 2">
    <name type="scientific">Parabacteroides johnsonii DSM 18315</name>
    <dbReference type="NCBI Taxonomy" id="537006"/>
    <lineage>
        <taxon>Bacteria</taxon>
        <taxon>Pseudomonadati</taxon>
        <taxon>Bacteroidota</taxon>
        <taxon>Bacteroidia</taxon>
        <taxon>Bacteroidales</taxon>
        <taxon>Tannerellaceae</taxon>
        <taxon>Parabacteroides</taxon>
    </lineage>
</organism>
<dbReference type="Proteomes" id="UP000005510">
    <property type="component" value="Unassembled WGS sequence"/>
</dbReference>
<evidence type="ECO:0000313" key="1">
    <source>
        <dbReference type="EMBL" id="EEC94253.1"/>
    </source>
</evidence>
<dbReference type="AlphaFoldDB" id="B7BH35"/>
<comment type="caution">
    <text evidence="1">The sequence shown here is derived from an EMBL/GenBank/DDBJ whole genome shotgun (WGS) entry which is preliminary data.</text>
</comment>
<name>B7BH35_9BACT</name>
<protein>
    <submittedName>
        <fullName evidence="1">Uncharacterized protein</fullName>
    </submittedName>
</protein>
<evidence type="ECO:0000313" key="2">
    <source>
        <dbReference type="Proteomes" id="UP000005510"/>
    </source>
</evidence>
<reference evidence="1 2" key="2">
    <citation type="submission" date="2008-10" db="EMBL/GenBank/DDBJ databases">
        <authorList>
            <person name="Fulton L."/>
            <person name="Clifton S."/>
            <person name="Fulton B."/>
            <person name="Xu J."/>
            <person name="Minx P."/>
            <person name="Pepin K.H."/>
            <person name="Johnson M."/>
            <person name="Bhonagiri V."/>
            <person name="Nash W.E."/>
            <person name="Mardis E.R."/>
            <person name="Wilson R.K."/>
        </authorList>
    </citation>
    <scope>NUCLEOTIDE SEQUENCE [LARGE SCALE GENOMIC DNA]</scope>
    <source>
        <strain evidence="1 2">DSM 18315</strain>
    </source>
</reference>
<dbReference type="EMBL" id="ABYH01000432">
    <property type="protein sequence ID" value="EEC94253.1"/>
    <property type="molecule type" value="Genomic_DNA"/>
</dbReference>
<gene>
    <name evidence="1" type="ORF">PRABACTJOHN_04384</name>
</gene>
<accession>B7BH35</accession>
<dbReference type="HOGENOM" id="CLU_193771_0_0_10"/>
<proteinExistence type="predicted"/>
<reference evidence="1 2" key="1">
    <citation type="submission" date="2008-10" db="EMBL/GenBank/DDBJ databases">
        <title>Draft genome sequence of Parabacteroides johnsonii (DSM 18315).</title>
        <authorList>
            <person name="Sudarsanam P."/>
            <person name="Ley R."/>
            <person name="Guruge J."/>
            <person name="Turnbaugh P.J."/>
            <person name="Mahowald M."/>
            <person name="Liep D."/>
            <person name="Gordon J."/>
        </authorList>
    </citation>
    <scope>NUCLEOTIDE SEQUENCE [LARGE SCALE GENOMIC DNA]</scope>
    <source>
        <strain evidence="1 2">DSM 18315</strain>
    </source>
</reference>
<sequence>MVKKELIEIEKRRVVIPKKWSFEKTPFSAGQDVKTGHKSILCIANKHPHTSGKNPRIPGSAPLLHPDVRVFYIRVSSSFPNCFWQKKSWS</sequence>